<organism evidence="2 3">
    <name type="scientific">Lactuca sativa</name>
    <name type="common">Garden lettuce</name>
    <dbReference type="NCBI Taxonomy" id="4236"/>
    <lineage>
        <taxon>Eukaryota</taxon>
        <taxon>Viridiplantae</taxon>
        <taxon>Streptophyta</taxon>
        <taxon>Embryophyta</taxon>
        <taxon>Tracheophyta</taxon>
        <taxon>Spermatophyta</taxon>
        <taxon>Magnoliopsida</taxon>
        <taxon>eudicotyledons</taxon>
        <taxon>Gunneridae</taxon>
        <taxon>Pentapetalae</taxon>
        <taxon>asterids</taxon>
        <taxon>campanulids</taxon>
        <taxon>Asterales</taxon>
        <taxon>Asteraceae</taxon>
        <taxon>Cichorioideae</taxon>
        <taxon>Cichorieae</taxon>
        <taxon>Lactucinae</taxon>
        <taxon>Lactuca</taxon>
    </lineage>
</organism>
<accession>A0A9R1VQJ8</accession>
<comment type="caution">
    <text evidence="2">The sequence shown here is derived from an EMBL/GenBank/DDBJ whole genome shotgun (WGS) entry which is preliminary data.</text>
</comment>
<dbReference type="Gene3D" id="1.25.10.10">
    <property type="entry name" value="Leucine-rich Repeat Variant"/>
    <property type="match status" value="1"/>
</dbReference>
<dbReference type="InterPro" id="IPR043128">
    <property type="entry name" value="Rev_trsase/Diguanyl_cyclase"/>
</dbReference>
<dbReference type="SUPFAM" id="SSF56672">
    <property type="entry name" value="DNA/RNA polymerases"/>
    <property type="match status" value="1"/>
</dbReference>
<evidence type="ECO:0000313" key="3">
    <source>
        <dbReference type="Proteomes" id="UP000235145"/>
    </source>
</evidence>
<proteinExistence type="predicted"/>
<dbReference type="InterPro" id="IPR041577">
    <property type="entry name" value="RT_RNaseH_2"/>
</dbReference>
<dbReference type="InterPro" id="IPR043502">
    <property type="entry name" value="DNA/RNA_pol_sf"/>
</dbReference>
<evidence type="ECO:0000313" key="2">
    <source>
        <dbReference type="EMBL" id="KAJ0210710.1"/>
    </source>
</evidence>
<dbReference type="InterPro" id="IPR011989">
    <property type="entry name" value="ARM-like"/>
</dbReference>
<dbReference type="PANTHER" id="PTHR34072:SF52">
    <property type="entry name" value="RIBONUCLEASE H"/>
    <property type="match status" value="1"/>
</dbReference>
<dbReference type="Pfam" id="PF17919">
    <property type="entry name" value="RT_RNaseH_2"/>
    <property type="match status" value="1"/>
</dbReference>
<dbReference type="Proteomes" id="UP000235145">
    <property type="component" value="Unassembled WGS sequence"/>
</dbReference>
<dbReference type="EMBL" id="NBSK02000004">
    <property type="protein sequence ID" value="KAJ0210710.1"/>
    <property type="molecule type" value="Genomic_DNA"/>
</dbReference>
<evidence type="ECO:0000259" key="1">
    <source>
        <dbReference type="Pfam" id="PF17919"/>
    </source>
</evidence>
<name>A0A9R1VQJ8_LACSA</name>
<dbReference type="Gene3D" id="3.30.70.270">
    <property type="match status" value="1"/>
</dbReference>
<sequence>MYRPTLDRSVIVFIEDILVYFKTQEQHEEHLREFLGYLVNRMGFLVDPAKIEAMMQWEVPRSPSEIWSFLGLAGYYRRFIQNFSKITVPLTRLTKNLVTFSWGPEQQTTFETLRQRLCDAPILTLPEGVDDFVVYCDASIIDVVNDYNYEILYHPGKVNVVADALSHKAVATSIQDICLRTTVITPLLEQIREAQVEGMKEEHQKCELIVGQVASFDYNNCGLLTLHQRGMILLWDVDAGLAQIDKYFHSNDNHVIAGASLEDGVVKCGIKNDCDPALALFVDYLDTEDASSETWSKHALG</sequence>
<feature type="domain" description="Reverse transcriptase/retrotransposon-derived protein RNase H-like" evidence="1">
    <location>
        <begin position="102"/>
        <end position="139"/>
    </location>
</feature>
<protein>
    <recommendedName>
        <fullName evidence="1">Reverse transcriptase/retrotransposon-derived protein RNase H-like domain-containing protein</fullName>
    </recommendedName>
</protein>
<dbReference type="AlphaFoldDB" id="A0A9R1VQJ8"/>
<gene>
    <name evidence="2" type="ORF">LSAT_V11C400211960</name>
</gene>
<keyword evidence="3" id="KW-1185">Reference proteome</keyword>
<reference evidence="2 3" key="1">
    <citation type="journal article" date="2017" name="Nat. Commun.">
        <title>Genome assembly with in vitro proximity ligation data and whole-genome triplication in lettuce.</title>
        <authorList>
            <person name="Reyes-Chin-Wo S."/>
            <person name="Wang Z."/>
            <person name="Yang X."/>
            <person name="Kozik A."/>
            <person name="Arikit S."/>
            <person name="Song C."/>
            <person name="Xia L."/>
            <person name="Froenicke L."/>
            <person name="Lavelle D.O."/>
            <person name="Truco M.J."/>
            <person name="Xia R."/>
            <person name="Zhu S."/>
            <person name="Xu C."/>
            <person name="Xu H."/>
            <person name="Xu X."/>
            <person name="Cox K."/>
            <person name="Korf I."/>
            <person name="Meyers B.C."/>
            <person name="Michelmore R.W."/>
        </authorList>
    </citation>
    <scope>NUCLEOTIDE SEQUENCE [LARGE SCALE GENOMIC DNA]</scope>
    <source>
        <strain evidence="3">cv. Salinas</strain>
        <tissue evidence="2">Seedlings</tissue>
    </source>
</reference>
<dbReference type="PANTHER" id="PTHR34072">
    <property type="entry name" value="ENZYMATIC POLYPROTEIN-RELATED"/>
    <property type="match status" value="1"/>
</dbReference>
<dbReference type="FunFam" id="3.30.70.270:FF:000020">
    <property type="entry name" value="Transposon Tf2-6 polyprotein-like Protein"/>
    <property type="match status" value="1"/>
</dbReference>